<dbReference type="AlphaFoldDB" id="A0A7V3YK80"/>
<dbReference type="Pfam" id="PF00246">
    <property type="entry name" value="Peptidase_M14"/>
    <property type="match status" value="1"/>
</dbReference>
<feature type="domain" description="Peptidase M14" evidence="1">
    <location>
        <begin position="58"/>
        <end position="215"/>
    </location>
</feature>
<dbReference type="EMBL" id="DTEN01000027">
    <property type="protein sequence ID" value="HGI74183.1"/>
    <property type="molecule type" value="Genomic_DNA"/>
</dbReference>
<sequence>MMPVLVDPALLGTHLGLLERGYEDFLEAMETLALEYLSRSPVPGRFLFLPDATGNEFRTAGGRRIPVLEIGNPEARENTLVFEATCHGGEKVHSLTLFLAFLALCQGGSEWETLLERAYCVFLPVMDPDGWHKETRAYVDRSGEEVRTPVVVSMNHIRNFFGWEDANAAFGRKTVATRGRRIQALQQYLLSQPGNIRVYSSLHETVTLESEYVYKNAGIMIFLHERLAPEEYERIARLRYHLTFCEKVEYFLRSRFPFFPPKYRGEVLMHYPSVQKTLAIRNFIRKCGLPIFQDAFEAAFREIPFFMERDLPVFEGIYLIGPIFQKAGIALAPDFYQYHTGCTGRTIETFAQRKELRILQGLAFVEGTLRVEVKGERF</sequence>
<dbReference type="GO" id="GO:0006508">
    <property type="term" value="P:proteolysis"/>
    <property type="evidence" value="ECO:0007669"/>
    <property type="project" value="InterPro"/>
</dbReference>
<evidence type="ECO:0000313" key="2">
    <source>
        <dbReference type="EMBL" id="HGI74183.1"/>
    </source>
</evidence>
<dbReference type="GO" id="GO:0008270">
    <property type="term" value="F:zinc ion binding"/>
    <property type="evidence" value="ECO:0007669"/>
    <property type="project" value="InterPro"/>
</dbReference>
<proteinExistence type="predicted"/>
<comment type="caution">
    <text evidence="2">The sequence shown here is derived from an EMBL/GenBank/DDBJ whole genome shotgun (WGS) entry which is preliminary data.</text>
</comment>
<dbReference type="GO" id="GO:0004181">
    <property type="term" value="F:metallocarboxypeptidase activity"/>
    <property type="evidence" value="ECO:0007669"/>
    <property type="project" value="InterPro"/>
</dbReference>
<organism evidence="2">
    <name type="scientific">Candidatus Caldatribacterium californiense</name>
    <dbReference type="NCBI Taxonomy" id="1454726"/>
    <lineage>
        <taxon>Bacteria</taxon>
        <taxon>Pseudomonadati</taxon>
        <taxon>Atribacterota</taxon>
        <taxon>Atribacteria</taxon>
        <taxon>Atribacterales</taxon>
        <taxon>Candidatus Caldatribacteriaceae</taxon>
        <taxon>Candidatus Caldatribacterium</taxon>
    </lineage>
</organism>
<dbReference type="Gene3D" id="3.40.630.10">
    <property type="entry name" value="Zn peptidases"/>
    <property type="match status" value="1"/>
</dbReference>
<gene>
    <name evidence="2" type="ORF">ENU96_00660</name>
</gene>
<evidence type="ECO:0000259" key="1">
    <source>
        <dbReference type="Pfam" id="PF00246"/>
    </source>
</evidence>
<dbReference type="InterPro" id="IPR000834">
    <property type="entry name" value="Peptidase_M14"/>
</dbReference>
<protein>
    <recommendedName>
        <fullName evidence="1">Peptidase M14 domain-containing protein</fullName>
    </recommendedName>
</protein>
<reference evidence="2" key="1">
    <citation type="journal article" date="2020" name="mSystems">
        <title>Genome- and Community-Level Interaction Insights into Carbon Utilization and Element Cycling Functions of Hydrothermarchaeota in Hydrothermal Sediment.</title>
        <authorList>
            <person name="Zhou Z."/>
            <person name="Liu Y."/>
            <person name="Xu W."/>
            <person name="Pan J."/>
            <person name="Luo Z.H."/>
            <person name="Li M."/>
        </authorList>
    </citation>
    <scope>NUCLEOTIDE SEQUENCE [LARGE SCALE GENOMIC DNA]</scope>
    <source>
        <strain evidence="2">SpSt-716</strain>
    </source>
</reference>
<name>A0A7V3YK80_9BACT</name>
<dbReference type="SUPFAM" id="SSF53187">
    <property type="entry name" value="Zn-dependent exopeptidases"/>
    <property type="match status" value="1"/>
</dbReference>
<accession>A0A7V3YK80</accession>